<dbReference type="KEGG" id="dpp:DICPUDRAFT_38311"/>
<dbReference type="eggNOG" id="ENOG502RIIC">
    <property type="taxonomic scope" value="Eukaryota"/>
</dbReference>
<dbReference type="Proteomes" id="UP000001064">
    <property type="component" value="Unassembled WGS sequence"/>
</dbReference>
<dbReference type="OMA" id="GETHISY"/>
<proteinExistence type="predicted"/>
<protein>
    <submittedName>
        <fullName evidence="1">Uncharacterized protein</fullName>
    </submittedName>
</protein>
<keyword evidence="2" id="KW-1185">Reference proteome</keyword>
<dbReference type="FunCoup" id="F0ZU76">
    <property type="interactions" value="374"/>
</dbReference>
<sequence>MKLVNIANTLLIRGARKHVPLICFPDRRGLKQQPKQTVASAPPAQSPKLNKNANYIDFTKAPKRLPMRKDEMELVIVNIIL</sequence>
<name>F0ZU76_DICPU</name>
<accession>F0ZU76</accession>
<dbReference type="OrthoDB" id="19645at2759"/>
<gene>
    <name evidence="1" type="ORF">DICPUDRAFT_38311</name>
</gene>
<dbReference type="GeneID" id="10508812"/>
<dbReference type="EMBL" id="GL871189">
    <property type="protein sequence ID" value="EGC32521.1"/>
    <property type="molecule type" value="Genomic_DNA"/>
</dbReference>
<reference evidence="2" key="1">
    <citation type="journal article" date="2011" name="Genome Biol.">
        <title>Comparative genomics of the social amoebae Dictyostelium discoideum and Dictyostelium purpureum.</title>
        <authorList>
            <consortium name="US DOE Joint Genome Institute (JGI-PGF)"/>
            <person name="Sucgang R."/>
            <person name="Kuo A."/>
            <person name="Tian X."/>
            <person name="Salerno W."/>
            <person name="Parikh A."/>
            <person name="Feasley C.L."/>
            <person name="Dalin E."/>
            <person name="Tu H."/>
            <person name="Huang E."/>
            <person name="Barry K."/>
            <person name="Lindquist E."/>
            <person name="Shapiro H."/>
            <person name="Bruce D."/>
            <person name="Schmutz J."/>
            <person name="Salamov A."/>
            <person name="Fey P."/>
            <person name="Gaudet P."/>
            <person name="Anjard C."/>
            <person name="Babu M.M."/>
            <person name="Basu S."/>
            <person name="Bushmanova Y."/>
            <person name="van der Wel H."/>
            <person name="Katoh-Kurasawa M."/>
            <person name="Dinh C."/>
            <person name="Coutinho P.M."/>
            <person name="Saito T."/>
            <person name="Elias M."/>
            <person name="Schaap P."/>
            <person name="Kay R.R."/>
            <person name="Henrissat B."/>
            <person name="Eichinger L."/>
            <person name="Rivero F."/>
            <person name="Putnam N.H."/>
            <person name="West C.M."/>
            <person name="Loomis W.F."/>
            <person name="Chisholm R.L."/>
            <person name="Shaulsky G."/>
            <person name="Strassmann J.E."/>
            <person name="Queller D.C."/>
            <person name="Kuspa A."/>
            <person name="Grigoriev I.V."/>
        </authorList>
    </citation>
    <scope>NUCLEOTIDE SEQUENCE [LARGE SCALE GENOMIC DNA]</scope>
    <source>
        <strain evidence="2">QSDP1</strain>
    </source>
</reference>
<evidence type="ECO:0000313" key="2">
    <source>
        <dbReference type="Proteomes" id="UP000001064"/>
    </source>
</evidence>
<evidence type="ECO:0000313" key="1">
    <source>
        <dbReference type="EMBL" id="EGC32521.1"/>
    </source>
</evidence>
<dbReference type="InParanoid" id="F0ZU76"/>
<organism evidence="1 2">
    <name type="scientific">Dictyostelium purpureum</name>
    <name type="common">Slime mold</name>
    <dbReference type="NCBI Taxonomy" id="5786"/>
    <lineage>
        <taxon>Eukaryota</taxon>
        <taxon>Amoebozoa</taxon>
        <taxon>Evosea</taxon>
        <taxon>Eumycetozoa</taxon>
        <taxon>Dictyostelia</taxon>
        <taxon>Dictyosteliales</taxon>
        <taxon>Dictyosteliaceae</taxon>
        <taxon>Dictyostelium</taxon>
    </lineage>
</organism>
<dbReference type="AlphaFoldDB" id="F0ZU76"/>
<dbReference type="VEuPathDB" id="AmoebaDB:DICPUDRAFT_38311"/>
<dbReference type="RefSeq" id="XP_003290971.1">
    <property type="nucleotide sequence ID" value="XM_003290923.1"/>
</dbReference>